<gene>
    <name evidence="2" type="ORF">KIPB_015251</name>
</gene>
<evidence type="ECO:0000256" key="1">
    <source>
        <dbReference type="SAM" id="SignalP"/>
    </source>
</evidence>
<evidence type="ECO:0000313" key="2">
    <source>
        <dbReference type="EMBL" id="GCA64742.1"/>
    </source>
</evidence>
<feature type="signal peptide" evidence="1">
    <location>
        <begin position="1"/>
        <end position="18"/>
    </location>
</feature>
<organism evidence="2 3">
    <name type="scientific">Kipferlia bialata</name>
    <dbReference type="NCBI Taxonomy" id="797122"/>
    <lineage>
        <taxon>Eukaryota</taxon>
        <taxon>Metamonada</taxon>
        <taxon>Carpediemonas-like organisms</taxon>
        <taxon>Kipferlia</taxon>
    </lineage>
</organism>
<comment type="caution">
    <text evidence="2">The sequence shown here is derived from an EMBL/GenBank/DDBJ whole genome shotgun (WGS) entry which is preliminary data.</text>
</comment>
<dbReference type="AlphaFoldDB" id="A0A391PBU1"/>
<feature type="non-terminal residue" evidence="2">
    <location>
        <position position="47"/>
    </location>
</feature>
<dbReference type="Proteomes" id="UP000265618">
    <property type="component" value="Unassembled WGS sequence"/>
</dbReference>
<sequence length="47" mass="4841">MRAQVCCILLACTVCVLGAFPPAGMADPSDLGIIIAMSVEGFNKLAE</sequence>
<keyword evidence="1" id="KW-0732">Signal</keyword>
<protein>
    <submittedName>
        <fullName evidence="2">Uncharacterized protein</fullName>
    </submittedName>
</protein>
<keyword evidence="3" id="KW-1185">Reference proteome</keyword>
<dbReference type="EMBL" id="BDIP01008406">
    <property type="protein sequence ID" value="GCA64742.1"/>
    <property type="molecule type" value="Genomic_DNA"/>
</dbReference>
<reference evidence="2 3" key="1">
    <citation type="journal article" date="2018" name="PLoS ONE">
        <title>The draft genome of Kipferlia bialata reveals reductive genome evolution in fornicate parasites.</title>
        <authorList>
            <person name="Tanifuji G."/>
            <person name="Takabayashi S."/>
            <person name="Kume K."/>
            <person name="Takagi M."/>
            <person name="Nakayama T."/>
            <person name="Kamikawa R."/>
            <person name="Inagaki Y."/>
            <person name="Hashimoto T."/>
        </authorList>
    </citation>
    <scope>NUCLEOTIDE SEQUENCE [LARGE SCALE GENOMIC DNA]</scope>
    <source>
        <strain evidence="2">NY0173</strain>
    </source>
</reference>
<accession>A0A391PBU1</accession>
<name>A0A391PBU1_9EUKA</name>
<evidence type="ECO:0000313" key="3">
    <source>
        <dbReference type="Proteomes" id="UP000265618"/>
    </source>
</evidence>
<proteinExistence type="predicted"/>
<feature type="chain" id="PRO_5017276485" evidence="1">
    <location>
        <begin position="19"/>
        <end position="47"/>
    </location>
</feature>